<evidence type="ECO:0000256" key="7">
    <source>
        <dbReference type="ARBA" id="ARBA00022756"/>
    </source>
</evidence>
<evidence type="ECO:0000256" key="5">
    <source>
        <dbReference type="ARBA" id="ARBA00011738"/>
    </source>
</evidence>
<evidence type="ECO:0000256" key="9">
    <source>
        <dbReference type="ARBA" id="ARBA00047715"/>
    </source>
</evidence>
<dbReference type="PANTHER" id="PTHR13693">
    <property type="entry name" value="CLASS II AMINOTRANSFERASE/8-AMINO-7-OXONONANOATE SYNTHASE"/>
    <property type="match status" value="1"/>
</dbReference>
<comment type="subunit">
    <text evidence="5 11">Homodimer.</text>
</comment>
<gene>
    <name evidence="13" type="primary">bioF</name>
    <name evidence="13" type="ORF">HJG54_22325</name>
</gene>
<dbReference type="PROSITE" id="PS00599">
    <property type="entry name" value="AA_TRANSFER_CLASS_2"/>
    <property type="match status" value="1"/>
</dbReference>
<evidence type="ECO:0000259" key="12">
    <source>
        <dbReference type="Pfam" id="PF00155"/>
    </source>
</evidence>
<dbReference type="Gene3D" id="3.40.640.10">
    <property type="entry name" value="Type I PLP-dependent aspartate aminotransferase-like (Major domain)"/>
    <property type="match status" value="1"/>
</dbReference>
<protein>
    <recommendedName>
        <fullName evidence="11">8-amino-7-ketopelargonate synthase</fullName>
        <ecNumber evidence="11">2.3.1.47</ecNumber>
    </recommendedName>
</protein>
<dbReference type="InterPro" id="IPR015421">
    <property type="entry name" value="PyrdxlP-dep_Trfase_major"/>
</dbReference>
<dbReference type="GO" id="GO:0030170">
    <property type="term" value="F:pyridoxal phosphate binding"/>
    <property type="evidence" value="ECO:0007669"/>
    <property type="project" value="InterPro"/>
</dbReference>
<keyword evidence="13" id="KW-0012">Acyltransferase</keyword>
<dbReference type="RefSeq" id="WP_316431463.1">
    <property type="nucleotide sequence ID" value="NZ_CP053586.1"/>
</dbReference>
<evidence type="ECO:0000256" key="3">
    <source>
        <dbReference type="ARBA" id="ARBA00004746"/>
    </source>
</evidence>
<comment type="function">
    <text evidence="2 11">Catalyzes the decarboxylative condensation of pimeloyl-[acyl-carrier protein] and L-alanine to produce 8-amino-7-oxononanoate (AON), [acyl-carrier protein], and carbon dioxide.</text>
</comment>
<feature type="modified residue" description="N6-(pyridoxal phosphate)lysine" evidence="10">
    <location>
        <position position="240"/>
    </location>
</feature>
<organism evidence="13">
    <name type="scientific">Leptolyngbya sp. NK1-12</name>
    <dbReference type="NCBI Taxonomy" id="2547451"/>
    <lineage>
        <taxon>Bacteria</taxon>
        <taxon>Bacillati</taxon>
        <taxon>Cyanobacteriota</taxon>
        <taxon>Cyanophyceae</taxon>
        <taxon>Leptolyngbyales</taxon>
        <taxon>Leptolyngbyaceae</taxon>
        <taxon>Leptolyngbya group</taxon>
        <taxon>Leptolyngbya</taxon>
    </lineage>
</organism>
<dbReference type="GO" id="GO:0009102">
    <property type="term" value="P:biotin biosynthetic process"/>
    <property type="evidence" value="ECO:0007669"/>
    <property type="project" value="UniProtKB-UniRule"/>
</dbReference>
<dbReference type="InterPro" id="IPR004839">
    <property type="entry name" value="Aminotransferase_I/II_large"/>
</dbReference>
<dbReference type="CDD" id="cd06454">
    <property type="entry name" value="KBL_like"/>
    <property type="match status" value="1"/>
</dbReference>
<dbReference type="Pfam" id="PF00155">
    <property type="entry name" value="Aminotran_1_2"/>
    <property type="match status" value="1"/>
</dbReference>
<dbReference type="PANTHER" id="PTHR13693:SF100">
    <property type="entry name" value="8-AMINO-7-OXONONANOATE SYNTHASE"/>
    <property type="match status" value="1"/>
</dbReference>
<comment type="catalytic activity">
    <reaction evidence="9 11">
        <text>6-carboxyhexanoyl-[ACP] + L-alanine + H(+) = (8S)-8-amino-7-oxononanoate + holo-[ACP] + CO2</text>
        <dbReference type="Rhea" id="RHEA:42288"/>
        <dbReference type="Rhea" id="RHEA-COMP:9685"/>
        <dbReference type="Rhea" id="RHEA-COMP:9955"/>
        <dbReference type="ChEBI" id="CHEBI:15378"/>
        <dbReference type="ChEBI" id="CHEBI:16526"/>
        <dbReference type="ChEBI" id="CHEBI:57972"/>
        <dbReference type="ChEBI" id="CHEBI:64479"/>
        <dbReference type="ChEBI" id="CHEBI:78846"/>
        <dbReference type="ChEBI" id="CHEBI:149468"/>
        <dbReference type="EC" id="2.3.1.47"/>
    </reaction>
</comment>
<accession>A0AA96WHP7</accession>
<name>A0AA96WHP7_9CYAN</name>
<comment type="cofactor">
    <cofactor evidence="1 10 11">
        <name>pyridoxal 5'-phosphate</name>
        <dbReference type="ChEBI" id="CHEBI:597326"/>
    </cofactor>
</comment>
<comment type="pathway">
    <text evidence="3 11">Cofactor biosynthesis; biotin biosynthesis.</text>
</comment>
<evidence type="ECO:0000256" key="6">
    <source>
        <dbReference type="ARBA" id="ARBA00022679"/>
    </source>
</evidence>
<evidence type="ECO:0000256" key="4">
    <source>
        <dbReference type="ARBA" id="ARBA00010008"/>
    </source>
</evidence>
<dbReference type="AlphaFoldDB" id="A0AA96WHP7"/>
<evidence type="ECO:0000256" key="2">
    <source>
        <dbReference type="ARBA" id="ARBA00002513"/>
    </source>
</evidence>
<keyword evidence="8 10" id="KW-0663">Pyridoxal phosphate</keyword>
<sequence>MVQNDKFAFIESALTERVQSQRLRSLQPLQPIDAVHVVRSGQVLLNFSSNDYLGLSKHPTLIAAAQQYTEQYGTGATASRLVSGTYEIHQNLEEKLALACGREAALLFNSGFQANSTILAALLDRQSLVLCDRYVHNSLLQGILASGARFKRYAHNDLHQLEAGLQQAQQTFSRILIATETVFSMDGDRCDLDALIDLADRYGAILYLDDAHAVGVLGQDGMGLAAHRAGVDLVIGTFGKAFGTFGAFVTCSRKLRDYLINYCPGFIYTTALPPAVIGAIEAALFLMPTLEAERQFLIQQSNHLRTRLQSFGYDTGASGTQIIPVILGAEEKTLSLSGWLEQQGILATAIRPPTVAAGTARIRLALSSCHTPEHLDRLIGAIQTWSIL</sequence>
<reference evidence="13" key="1">
    <citation type="submission" date="2020-05" db="EMBL/GenBank/DDBJ databases">
        <authorList>
            <person name="Zhu T."/>
            <person name="Keshari N."/>
            <person name="Lu X."/>
        </authorList>
    </citation>
    <scope>NUCLEOTIDE SEQUENCE</scope>
    <source>
        <strain evidence="13">NK1-12</strain>
    </source>
</reference>
<evidence type="ECO:0000256" key="1">
    <source>
        <dbReference type="ARBA" id="ARBA00001933"/>
    </source>
</evidence>
<evidence type="ECO:0000256" key="8">
    <source>
        <dbReference type="ARBA" id="ARBA00022898"/>
    </source>
</evidence>
<dbReference type="InterPro" id="IPR004723">
    <property type="entry name" value="AONS_Archaea/Proteobacteria"/>
</dbReference>
<keyword evidence="6 11" id="KW-0808">Transferase</keyword>
<dbReference type="Gene3D" id="3.90.1150.10">
    <property type="entry name" value="Aspartate Aminotransferase, domain 1"/>
    <property type="match status" value="1"/>
</dbReference>
<feature type="domain" description="Aminotransferase class I/classII large" evidence="12">
    <location>
        <begin position="44"/>
        <end position="382"/>
    </location>
</feature>
<dbReference type="InterPro" id="IPR015422">
    <property type="entry name" value="PyrdxlP-dep_Trfase_small"/>
</dbReference>
<dbReference type="SUPFAM" id="SSF53383">
    <property type="entry name" value="PLP-dependent transferases"/>
    <property type="match status" value="1"/>
</dbReference>
<evidence type="ECO:0000313" key="13">
    <source>
        <dbReference type="EMBL" id="WNZ25314.1"/>
    </source>
</evidence>
<dbReference type="GO" id="GO:0008710">
    <property type="term" value="F:8-amino-7-oxononanoate synthase activity"/>
    <property type="evidence" value="ECO:0007669"/>
    <property type="project" value="UniProtKB-UniRule"/>
</dbReference>
<comment type="similarity">
    <text evidence="4 11">Belongs to the class-II pyridoxal-phosphate-dependent aminotransferase family. BioF subfamily.</text>
</comment>
<dbReference type="InterPro" id="IPR001917">
    <property type="entry name" value="Aminotrans_II_pyridoxalP_BS"/>
</dbReference>
<proteinExistence type="inferred from homology"/>
<dbReference type="EMBL" id="CP053586">
    <property type="protein sequence ID" value="WNZ25314.1"/>
    <property type="molecule type" value="Genomic_DNA"/>
</dbReference>
<keyword evidence="7" id="KW-0093">Biotin biosynthesis</keyword>
<dbReference type="InterPro" id="IPR050087">
    <property type="entry name" value="AON_synthase_class-II"/>
</dbReference>
<evidence type="ECO:0000256" key="11">
    <source>
        <dbReference type="RuleBase" id="RU003693"/>
    </source>
</evidence>
<dbReference type="NCBIfam" id="TIGR00858">
    <property type="entry name" value="bioF"/>
    <property type="match status" value="1"/>
</dbReference>
<evidence type="ECO:0000256" key="10">
    <source>
        <dbReference type="PIRSR" id="PIRSR604723-51"/>
    </source>
</evidence>
<dbReference type="InterPro" id="IPR015424">
    <property type="entry name" value="PyrdxlP-dep_Trfase"/>
</dbReference>
<dbReference type="EC" id="2.3.1.47" evidence="11"/>